<evidence type="ECO:0000256" key="2">
    <source>
        <dbReference type="ARBA" id="ARBA00023121"/>
    </source>
</evidence>
<dbReference type="PROSITE" id="PS51482">
    <property type="entry name" value="DEGV"/>
    <property type="match status" value="1"/>
</dbReference>
<comment type="function">
    <text evidence="1">May bind long-chain fatty acids, such as palmitate, and may play a role in lipid transport or fatty acid metabolism.</text>
</comment>
<dbReference type="PANTHER" id="PTHR33434:SF3">
    <property type="entry name" value="DEGV DOMAIN-CONTAINING PROTEIN YITS"/>
    <property type="match status" value="1"/>
</dbReference>
<dbReference type="Proteomes" id="UP000698335">
    <property type="component" value="Unassembled WGS sequence"/>
</dbReference>
<dbReference type="GO" id="GO:0008289">
    <property type="term" value="F:lipid binding"/>
    <property type="evidence" value="ECO:0007669"/>
    <property type="project" value="UniProtKB-KW"/>
</dbReference>
<proteinExistence type="predicted"/>
<dbReference type="Gene3D" id="3.40.50.10170">
    <property type="match status" value="1"/>
</dbReference>
<dbReference type="Gene3D" id="3.30.1180.10">
    <property type="match status" value="1"/>
</dbReference>
<keyword evidence="2" id="KW-0446">Lipid-binding</keyword>
<evidence type="ECO:0000256" key="3">
    <source>
        <dbReference type="SAM" id="MobiDB-lite"/>
    </source>
</evidence>
<dbReference type="SUPFAM" id="SSF82549">
    <property type="entry name" value="DAK1/DegV-like"/>
    <property type="match status" value="1"/>
</dbReference>
<sequence length="344" mass="37320">MTKHVDETSVQTSATEQVTANQNHTLSTAYHKPSGVHIIVDSTADFAPGVAEQLGVEVIQFPYTGPDGEKFDDGWKSASAHEFYESMRKNKQLHYKTSAVTPGHYFEVFERSAKAGIPTVYLCFPAALSSSFYAAQQAAQMIKEQYPDFELYVVDNGAPSVAAELLAIEAVHQANSGLTAHELAKWANDAHYFLHGYFTLETLDALAAGGRIPPAAANIGGKLDVKPEISYDAAGALSLKSICRGRKKALRAIIQDFRDNYSYDLSLPVAIVSADAKKDAEWVEAQLRKEKGCEGITIIQSTVGPVIGSHVGPGMVAVVFWGTDRREKLSLADKIASKVRGNKQ</sequence>
<evidence type="ECO:0000313" key="4">
    <source>
        <dbReference type="EMBL" id="MBF4807240.1"/>
    </source>
</evidence>
<dbReference type="PANTHER" id="PTHR33434">
    <property type="entry name" value="DEGV DOMAIN-CONTAINING PROTEIN DR_1986-RELATED"/>
    <property type="match status" value="1"/>
</dbReference>
<dbReference type="InterPro" id="IPR050270">
    <property type="entry name" value="DegV_domain_contain"/>
</dbReference>
<feature type="compositionally biased region" description="Polar residues" evidence="3">
    <location>
        <begin position="8"/>
        <end position="22"/>
    </location>
</feature>
<organism evidence="4 5">
    <name type="scientific">Lancefieldella rimae</name>
    <dbReference type="NCBI Taxonomy" id="1383"/>
    <lineage>
        <taxon>Bacteria</taxon>
        <taxon>Bacillati</taxon>
        <taxon>Actinomycetota</taxon>
        <taxon>Coriobacteriia</taxon>
        <taxon>Coriobacteriales</taxon>
        <taxon>Atopobiaceae</taxon>
        <taxon>Lancefieldella</taxon>
    </lineage>
</organism>
<name>A0A930W0E9_9ACTN</name>
<protein>
    <submittedName>
        <fullName evidence="4">DegV family protein</fullName>
    </submittedName>
</protein>
<dbReference type="AlphaFoldDB" id="A0A930W0E9"/>
<evidence type="ECO:0000256" key="1">
    <source>
        <dbReference type="ARBA" id="ARBA00003238"/>
    </source>
</evidence>
<dbReference type="Pfam" id="PF02645">
    <property type="entry name" value="DegV"/>
    <property type="match status" value="1"/>
</dbReference>
<dbReference type="InterPro" id="IPR043168">
    <property type="entry name" value="DegV_C"/>
</dbReference>
<reference evidence="4" key="1">
    <citation type="submission" date="2020-04" db="EMBL/GenBank/DDBJ databases">
        <title>Deep metagenomics examines the oral microbiome during advanced dental caries in children, revealing novel taxa and co-occurrences with host molecules.</title>
        <authorList>
            <person name="Baker J.L."/>
            <person name="Morton J.T."/>
            <person name="Dinis M."/>
            <person name="Alvarez R."/>
            <person name="Tran N.C."/>
            <person name="Knight R."/>
            <person name="Edlund A."/>
        </authorList>
    </citation>
    <scope>NUCLEOTIDE SEQUENCE</scope>
    <source>
        <strain evidence="4">JCVI_38_bin.5</strain>
    </source>
</reference>
<dbReference type="NCBIfam" id="TIGR00762">
    <property type="entry name" value="DegV"/>
    <property type="match status" value="1"/>
</dbReference>
<gene>
    <name evidence="4" type="ORF">HXK26_00895</name>
</gene>
<feature type="region of interest" description="Disordered" evidence="3">
    <location>
        <begin position="1"/>
        <end position="22"/>
    </location>
</feature>
<comment type="caution">
    <text evidence="4">The sequence shown here is derived from an EMBL/GenBank/DDBJ whole genome shotgun (WGS) entry which is preliminary data.</text>
</comment>
<accession>A0A930W0E9</accession>
<dbReference type="InterPro" id="IPR003797">
    <property type="entry name" value="DegV"/>
</dbReference>
<dbReference type="EMBL" id="JABZGW010000015">
    <property type="protein sequence ID" value="MBF4807240.1"/>
    <property type="molecule type" value="Genomic_DNA"/>
</dbReference>
<evidence type="ECO:0000313" key="5">
    <source>
        <dbReference type="Proteomes" id="UP000698335"/>
    </source>
</evidence>
<dbReference type="RefSeq" id="WP_311142182.1">
    <property type="nucleotide sequence ID" value="NZ_CAUOKZ010000005.1"/>
</dbReference>